<dbReference type="InterPro" id="IPR024311">
    <property type="entry name" value="Lipocalin-like"/>
</dbReference>
<gene>
    <name evidence="2" type="ORF">UABAM_03666</name>
</gene>
<dbReference type="Pfam" id="PF13924">
    <property type="entry name" value="Lipocalin_5"/>
    <property type="match status" value="1"/>
</dbReference>
<dbReference type="EMBL" id="AP019860">
    <property type="protein sequence ID" value="BBM85302.1"/>
    <property type="molecule type" value="Genomic_DNA"/>
</dbReference>
<evidence type="ECO:0000313" key="2">
    <source>
        <dbReference type="EMBL" id="BBM85302.1"/>
    </source>
</evidence>
<evidence type="ECO:0000313" key="3">
    <source>
        <dbReference type="Proteomes" id="UP000326354"/>
    </source>
</evidence>
<organism evidence="2 3">
    <name type="scientific">Uabimicrobium amorphum</name>
    <dbReference type="NCBI Taxonomy" id="2596890"/>
    <lineage>
        <taxon>Bacteria</taxon>
        <taxon>Pseudomonadati</taxon>
        <taxon>Planctomycetota</taxon>
        <taxon>Candidatus Uabimicrobiia</taxon>
        <taxon>Candidatus Uabimicrobiales</taxon>
        <taxon>Candidatus Uabimicrobiaceae</taxon>
        <taxon>Candidatus Uabimicrobium</taxon>
    </lineage>
</organism>
<evidence type="ECO:0000259" key="1">
    <source>
        <dbReference type="Pfam" id="PF13924"/>
    </source>
</evidence>
<reference evidence="2 3" key="1">
    <citation type="submission" date="2019-08" db="EMBL/GenBank/DDBJ databases">
        <title>Complete genome sequence of Candidatus Uab amorphum.</title>
        <authorList>
            <person name="Shiratori T."/>
            <person name="Suzuki S."/>
            <person name="Kakizawa Y."/>
            <person name="Ishida K."/>
        </authorList>
    </citation>
    <scope>NUCLEOTIDE SEQUENCE [LARGE SCALE GENOMIC DNA]</scope>
    <source>
        <strain evidence="2 3">SRT547</strain>
    </source>
</reference>
<dbReference type="AlphaFoldDB" id="A0A5S9F5I7"/>
<dbReference type="RefSeq" id="WP_151969412.1">
    <property type="nucleotide sequence ID" value="NZ_AP019860.1"/>
</dbReference>
<keyword evidence="3" id="KW-1185">Reference proteome</keyword>
<dbReference type="OrthoDB" id="118834at2"/>
<accession>A0A5S9F5I7</accession>
<protein>
    <recommendedName>
        <fullName evidence="1">Lipocalin-like domain-containing protein</fullName>
    </recommendedName>
</protein>
<sequence>MDKFYGVWQLERFTMSTKSGAVKFYPLGKKPFGVLIYTESGYMSVHLSKQKRKMFSSSLAMVGVGKKTEVNDTIRNYVTYCGRFSVEDNTVKHKIESHIIPNEVGKDYVRYFKFEDDQLILETVPMKIGVFSLVGVLAWTKRNE</sequence>
<dbReference type="KEGG" id="uam:UABAM_03666"/>
<dbReference type="Proteomes" id="UP000326354">
    <property type="component" value="Chromosome"/>
</dbReference>
<name>A0A5S9F5I7_UABAM</name>
<proteinExistence type="predicted"/>
<feature type="domain" description="Lipocalin-like" evidence="1">
    <location>
        <begin position="5"/>
        <end position="141"/>
    </location>
</feature>